<dbReference type="Gene3D" id="3.40.50.360">
    <property type="match status" value="1"/>
</dbReference>
<dbReference type="InterPro" id="IPR029039">
    <property type="entry name" value="Flavoprotein-like_sf"/>
</dbReference>
<name>A0A5C6CL49_9BACT</name>
<dbReference type="Proteomes" id="UP000318437">
    <property type="component" value="Unassembled WGS sequence"/>
</dbReference>
<dbReference type="PANTHER" id="PTHR30543">
    <property type="entry name" value="CHROMATE REDUCTASE"/>
    <property type="match status" value="1"/>
</dbReference>
<dbReference type="AlphaFoldDB" id="A0A5C6CL49"/>
<accession>A0A5C6CL49</accession>
<dbReference type="EMBL" id="SJPS01000004">
    <property type="protein sequence ID" value="TWU25603.1"/>
    <property type="molecule type" value="Genomic_DNA"/>
</dbReference>
<dbReference type="SUPFAM" id="SSF52218">
    <property type="entry name" value="Flavoproteins"/>
    <property type="match status" value="1"/>
</dbReference>
<dbReference type="GO" id="GO:0005829">
    <property type="term" value="C:cytosol"/>
    <property type="evidence" value="ECO:0007669"/>
    <property type="project" value="TreeGrafter"/>
</dbReference>
<evidence type="ECO:0000313" key="3">
    <source>
        <dbReference type="Proteomes" id="UP000318437"/>
    </source>
</evidence>
<dbReference type="Pfam" id="PF03358">
    <property type="entry name" value="FMN_red"/>
    <property type="match status" value="1"/>
</dbReference>
<protein>
    <submittedName>
        <fullName evidence="2">FMN-dependent NADPH-azoreductase</fullName>
        <ecNumber evidence="2">1.7.-.-</ecNumber>
    </submittedName>
</protein>
<dbReference type="OrthoDB" id="9806724at2"/>
<organism evidence="2 3">
    <name type="scientific">Bythopirellula polymerisocia</name>
    <dbReference type="NCBI Taxonomy" id="2528003"/>
    <lineage>
        <taxon>Bacteria</taxon>
        <taxon>Pseudomonadati</taxon>
        <taxon>Planctomycetota</taxon>
        <taxon>Planctomycetia</taxon>
        <taxon>Pirellulales</taxon>
        <taxon>Lacipirellulaceae</taxon>
        <taxon>Bythopirellula</taxon>
    </lineage>
</organism>
<feature type="domain" description="NADPH-dependent FMN reductase-like" evidence="1">
    <location>
        <begin position="6"/>
        <end position="161"/>
    </location>
</feature>
<evidence type="ECO:0000313" key="2">
    <source>
        <dbReference type="EMBL" id="TWU25603.1"/>
    </source>
</evidence>
<dbReference type="InterPro" id="IPR050712">
    <property type="entry name" value="NAD(P)H-dep_reductase"/>
</dbReference>
<dbReference type="EC" id="1.7.-.-" evidence="2"/>
<reference evidence="2 3" key="1">
    <citation type="submission" date="2019-02" db="EMBL/GenBank/DDBJ databases">
        <title>Deep-cultivation of Planctomycetes and their phenomic and genomic characterization uncovers novel biology.</title>
        <authorList>
            <person name="Wiegand S."/>
            <person name="Jogler M."/>
            <person name="Boedeker C."/>
            <person name="Pinto D."/>
            <person name="Vollmers J."/>
            <person name="Rivas-Marin E."/>
            <person name="Kohn T."/>
            <person name="Peeters S.H."/>
            <person name="Heuer A."/>
            <person name="Rast P."/>
            <person name="Oberbeckmann S."/>
            <person name="Bunk B."/>
            <person name="Jeske O."/>
            <person name="Meyerdierks A."/>
            <person name="Storesund J.E."/>
            <person name="Kallscheuer N."/>
            <person name="Luecker S."/>
            <person name="Lage O.M."/>
            <person name="Pohl T."/>
            <person name="Merkel B.J."/>
            <person name="Hornburger P."/>
            <person name="Mueller R.-W."/>
            <person name="Bruemmer F."/>
            <person name="Labrenz M."/>
            <person name="Spormann A.M."/>
            <person name="Op Den Camp H."/>
            <person name="Overmann J."/>
            <person name="Amann R."/>
            <person name="Jetten M.S.M."/>
            <person name="Mascher T."/>
            <person name="Medema M.H."/>
            <person name="Devos D.P."/>
            <person name="Kaster A.-K."/>
            <person name="Ovreas L."/>
            <person name="Rohde M."/>
            <person name="Galperin M.Y."/>
            <person name="Jogler C."/>
        </authorList>
    </citation>
    <scope>NUCLEOTIDE SEQUENCE [LARGE SCALE GENOMIC DNA]</scope>
    <source>
        <strain evidence="2 3">Pla144</strain>
    </source>
</reference>
<dbReference type="GO" id="GO:0016491">
    <property type="term" value="F:oxidoreductase activity"/>
    <property type="evidence" value="ECO:0007669"/>
    <property type="project" value="UniProtKB-KW"/>
</dbReference>
<dbReference type="InterPro" id="IPR005025">
    <property type="entry name" value="FMN_Rdtase-like_dom"/>
</dbReference>
<sequence>MKKSKPRILAFAGSARKESHNKKLVRLAATAAEEAGAEVTLIDLADYPLPIMDEDLEKEQGLPANATKLKELFLESDGLMISCPEYNSSITPLLKNTIDWVSRPVPGEPRLAPYIDKVAVLMAASPGALGGLRGLVHVRAILQNIGVTVLPDQRAVSQAHDAFDEEGKLKDSSTQEAIAKLGKGLADVLQRLARP</sequence>
<dbReference type="RefSeq" id="WP_146451199.1">
    <property type="nucleotide sequence ID" value="NZ_SJPS01000004.1"/>
</dbReference>
<comment type="caution">
    <text evidence="2">The sequence shown here is derived from an EMBL/GenBank/DDBJ whole genome shotgun (WGS) entry which is preliminary data.</text>
</comment>
<keyword evidence="2" id="KW-0560">Oxidoreductase</keyword>
<keyword evidence="3" id="KW-1185">Reference proteome</keyword>
<evidence type="ECO:0000259" key="1">
    <source>
        <dbReference type="Pfam" id="PF03358"/>
    </source>
</evidence>
<proteinExistence type="predicted"/>
<dbReference type="GO" id="GO:0010181">
    <property type="term" value="F:FMN binding"/>
    <property type="evidence" value="ECO:0007669"/>
    <property type="project" value="TreeGrafter"/>
</dbReference>
<gene>
    <name evidence="2" type="primary">azr</name>
    <name evidence="2" type="ORF">Pla144_28100</name>
</gene>
<dbReference type="PANTHER" id="PTHR30543:SF21">
    <property type="entry name" value="NAD(P)H-DEPENDENT FMN REDUCTASE LOT6"/>
    <property type="match status" value="1"/>
</dbReference>